<feature type="compositionally biased region" description="Polar residues" evidence="9">
    <location>
        <begin position="2519"/>
        <end position="2533"/>
    </location>
</feature>
<feature type="region of interest" description="Disordered" evidence="9">
    <location>
        <begin position="2821"/>
        <end position="2870"/>
    </location>
</feature>
<dbReference type="CDD" id="cd00761">
    <property type="entry name" value="Glyco_tranf_GTA_type"/>
    <property type="match status" value="1"/>
</dbReference>
<keyword evidence="7" id="KW-0406">Ion transport</keyword>
<dbReference type="PANTHER" id="PTHR47447:SF17">
    <property type="entry name" value="OS12G0638900 PROTEIN"/>
    <property type="match status" value="1"/>
</dbReference>
<evidence type="ECO:0000256" key="10">
    <source>
        <dbReference type="SAM" id="Phobius"/>
    </source>
</evidence>
<dbReference type="Gene3D" id="1.25.40.20">
    <property type="entry name" value="Ankyrin repeat-containing domain"/>
    <property type="match status" value="1"/>
</dbReference>
<evidence type="ECO:0000313" key="13">
    <source>
        <dbReference type="Proteomes" id="UP000186817"/>
    </source>
</evidence>
<comment type="caution">
    <text evidence="12">The sequence shown here is derived from an EMBL/GenBank/DDBJ whole genome shotgun (WGS) entry which is preliminary data.</text>
</comment>
<feature type="region of interest" description="Disordered" evidence="9">
    <location>
        <begin position="2160"/>
        <end position="2399"/>
    </location>
</feature>
<feature type="compositionally biased region" description="Polar residues" evidence="9">
    <location>
        <begin position="2363"/>
        <end position="2382"/>
    </location>
</feature>
<dbReference type="GO" id="GO:0016020">
    <property type="term" value="C:membrane"/>
    <property type="evidence" value="ECO:0007669"/>
    <property type="project" value="UniProtKB-SubCell"/>
</dbReference>
<feature type="compositionally biased region" description="Polar residues" evidence="9">
    <location>
        <begin position="2344"/>
        <end position="2353"/>
    </location>
</feature>
<evidence type="ECO:0000256" key="5">
    <source>
        <dbReference type="ARBA" id="ARBA00022737"/>
    </source>
</evidence>
<feature type="region of interest" description="Disordered" evidence="9">
    <location>
        <begin position="2412"/>
        <end position="2567"/>
    </location>
</feature>
<dbReference type="InterPro" id="IPR036770">
    <property type="entry name" value="Ankyrin_rpt-contain_sf"/>
</dbReference>
<proteinExistence type="inferred from homology"/>
<feature type="transmembrane region" description="Helical" evidence="10">
    <location>
        <begin position="1218"/>
        <end position="1251"/>
    </location>
</feature>
<keyword evidence="3" id="KW-0813">Transport</keyword>
<feature type="region of interest" description="Disordered" evidence="9">
    <location>
        <begin position="1700"/>
        <end position="1745"/>
    </location>
</feature>
<dbReference type="GO" id="GO:0005254">
    <property type="term" value="F:chloride channel activity"/>
    <property type="evidence" value="ECO:0007669"/>
    <property type="project" value="InterPro"/>
</dbReference>
<feature type="compositionally biased region" description="Polar residues" evidence="9">
    <location>
        <begin position="1725"/>
        <end position="1741"/>
    </location>
</feature>
<dbReference type="SUPFAM" id="SSF53448">
    <property type="entry name" value="Nucleotide-diphospho-sugar transferases"/>
    <property type="match status" value="1"/>
</dbReference>
<keyword evidence="5" id="KW-0677">Repeat</keyword>
<feature type="region of interest" description="Disordered" evidence="9">
    <location>
        <begin position="2597"/>
        <end position="2624"/>
    </location>
</feature>
<protein>
    <submittedName>
        <fullName evidence="12">Pentatricopeptide repeat-containing protein</fullName>
    </submittedName>
</protein>
<feature type="region of interest" description="Disordered" evidence="9">
    <location>
        <begin position="1557"/>
        <end position="1584"/>
    </location>
</feature>
<comment type="subcellular location">
    <subcellularLocation>
        <location evidence="1">Membrane</location>
        <topology evidence="1">Multi-pass membrane protein</topology>
    </subcellularLocation>
</comment>
<evidence type="ECO:0000256" key="1">
    <source>
        <dbReference type="ARBA" id="ARBA00004141"/>
    </source>
</evidence>
<accession>A0A1Q9DNE0</accession>
<dbReference type="PANTHER" id="PTHR47447">
    <property type="entry name" value="OS03G0856100 PROTEIN"/>
    <property type="match status" value="1"/>
</dbReference>
<feature type="compositionally biased region" description="Polar residues" evidence="9">
    <location>
        <begin position="2437"/>
        <end position="2454"/>
    </location>
</feature>
<feature type="domain" description="Roadblock/LAMTOR2" evidence="11">
    <location>
        <begin position="1359"/>
        <end position="1453"/>
    </location>
</feature>
<evidence type="ECO:0000256" key="4">
    <source>
        <dbReference type="ARBA" id="ARBA00022692"/>
    </source>
</evidence>
<dbReference type="OrthoDB" id="424301at2759"/>
<feature type="compositionally biased region" description="Low complexity" evidence="9">
    <location>
        <begin position="3009"/>
        <end position="3019"/>
    </location>
</feature>
<dbReference type="InterPro" id="IPR004942">
    <property type="entry name" value="Roadblock/LAMTOR2_dom"/>
</dbReference>
<feature type="region of interest" description="Disordered" evidence="9">
    <location>
        <begin position="2964"/>
        <end position="3019"/>
    </location>
</feature>
<feature type="compositionally biased region" description="Polar residues" evidence="9">
    <location>
        <begin position="2417"/>
        <end position="2429"/>
    </location>
</feature>
<name>A0A1Q9DNE0_SYMMI</name>
<evidence type="ECO:0000256" key="8">
    <source>
        <dbReference type="ARBA" id="ARBA00023136"/>
    </source>
</evidence>
<dbReference type="Pfam" id="PF25539">
    <property type="entry name" value="Bestrophin_2"/>
    <property type="match status" value="1"/>
</dbReference>
<feature type="region of interest" description="Disordered" evidence="9">
    <location>
        <begin position="3045"/>
        <end position="3068"/>
    </location>
</feature>
<dbReference type="PROSITE" id="PS51257">
    <property type="entry name" value="PROKAR_LIPOPROTEIN"/>
    <property type="match status" value="1"/>
</dbReference>
<organism evidence="12 13">
    <name type="scientific">Symbiodinium microadriaticum</name>
    <name type="common">Dinoflagellate</name>
    <name type="synonym">Zooxanthella microadriatica</name>
    <dbReference type="NCBI Taxonomy" id="2951"/>
    <lineage>
        <taxon>Eukaryota</taxon>
        <taxon>Sar</taxon>
        <taxon>Alveolata</taxon>
        <taxon>Dinophyceae</taxon>
        <taxon>Suessiales</taxon>
        <taxon>Symbiodiniaceae</taxon>
        <taxon>Symbiodinium</taxon>
    </lineage>
</organism>
<dbReference type="SUPFAM" id="SSF48403">
    <property type="entry name" value="Ankyrin repeat"/>
    <property type="match status" value="1"/>
</dbReference>
<comment type="similarity">
    <text evidence="2">Belongs to the GAMAD family.</text>
</comment>
<reference evidence="12 13" key="1">
    <citation type="submission" date="2016-02" db="EMBL/GenBank/DDBJ databases">
        <title>Genome analysis of coral dinoflagellate symbionts highlights evolutionary adaptations to a symbiotic lifestyle.</title>
        <authorList>
            <person name="Aranda M."/>
            <person name="Li Y."/>
            <person name="Liew Y.J."/>
            <person name="Baumgarten S."/>
            <person name="Simakov O."/>
            <person name="Wilson M."/>
            <person name="Piel J."/>
            <person name="Ashoor H."/>
            <person name="Bougouffa S."/>
            <person name="Bajic V.B."/>
            <person name="Ryu T."/>
            <person name="Ravasi T."/>
            <person name="Bayer T."/>
            <person name="Micklem G."/>
            <person name="Kim H."/>
            <person name="Bhak J."/>
            <person name="Lajeunesse T.C."/>
            <person name="Voolstra C.R."/>
        </authorList>
    </citation>
    <scope>NUCLEOTIDE SEQUENCE [LARGE SCALE GENOMIC DNA]</scope>
    <source>
        <strain evidence="12 13">CCMP2467</strain>
    </source>
</reference>
<dbReference type="InterPro" id="IPR011990">
    <property type="entry name" value="TPR-like_helical_dom_sf"/>
</dbReference>
<evidence type="ECO:0000259" key="11">
    <source>
        <dbReference type="SMART" id="SM00960"/>
    </source>
</evidence>
<feature type="region of interest" description="Disordered" evidence="9">
    <location>
        <begin position="1621"/>
        <end position="1648"/>
    </location>
</feature>
<evidence type="ECO:0000256" key="9">
    <source>
        <dbReference type="SAM" id="MobiDB-lite"/>
    </source>
</evidence>
<evidence type="ECO:0000313" key="12">
    <source>
        <dbReference type="EMBL" id="OLP96669.1"/>
    </source>
</evidence>
<dbReference type="Pfam" id="PF03259">
    <property type="entry name" value="Robl_LC7"/>
    <property type="match status" value="1"/>
</dbReference>
<evidence type="ECO:0000256" key="3">
    <source>
        <dbReference type="ARBA" id="ARBA00022448"/>
    </source>
</evidence>
<dbReference type="SMART" id="SM00960">
    <property type="entry name" value="Robl_LC7"/>
    <property type="match status" value="1"/>
</dbReference>
<feature type="compositionally biased region" description="Polar residues" evidence="9">
    <location>
        <begin position="2480"/>
        <end position="2498"/>
    </location>
</feature>
<dbReference type="Gene3D" id="3.30.450.30">
    <property type="entry name" value="Dynein light chain 2a, cytoplasmic"/>
    <property type="match status" value="1"/>
</dbReference>
<evidence type="ECO:0000256" key="6">
    <source>
        <dbReference type="ARBA" id="ARBA00022989"/>
    </source>
</evidence>
<sequence length="3129" mass="339328">MRGELIEVDIIAVTTVLAACSRSSQWQRALVLMSAVELQPDTTTWNTVIHGQSKALDWRRAFLETSALRGRSLQTSKVTCTESLTACCGCRKWMQALGILQLRHPSLRADVIMYSSSLSAATSEWKIGLQGVAAMAWQYLQVDVITCNSLLNVARGRDARWQAMANQLMAFQRVGLKLTPVTVNVVTNGLAESGQWHWAMEALGAARQDSLQDNLAIYGSAVHACAASWVRASQLLQNLRHSLIEANTIVFGAATAACGKDQRWTQSTHLLSELRLSALRVSTVAQNAVLNSCGQAQLWRLALVFWYTALGHGLELDVVSSGTVIKASGVWGLAVQHLNLSRQRTLQIEIITLNTALDSMEGDMRWTDALSLLHRFAPVMLQTDAASDNTIISALGKAGAWSLAASAASRFLQCRPADVVSLGAAVSACERAFCWQRGLLLLTLLARRSLQLNTVVCSAAIGSCEKAQLQLAMEDVRGMGREVLDWLPLLSGTLHPRAGGLPTIPAGITTAASPGWRLMGIASGKKLEVYAALSTTPSRLRSGRELKSCLMSLLKQQAPMQVLLAVPRGLWRRGGGAAAYPAALPPWLVLLKRRWRRLKVLRCKDFGPGTGLLAAAKLVRDPSAWILAVDDDHSYHPELITNLLRFAAGTPGAAVGAHGWLALSDRDFGKASQVAGPALARNLRRSAEEGPAGPILCHFLGLLLQRQMLDGLRQPSRSSSCGDHNDIWLSAHLAKQRIRRAMVSDPLGASDLSTHRRQGLSLSRRRRRRPEHSCLAEFLETHGAGLWKPFPRLVLCSLQPPLGIADLGAAGLPADAIYSCGRQPGPRDRDGRNGIRWLPCSASSEEEFLSHVLLREREASTILMLPPSLPGKSAQSREEAAVMKALLKCLSNLPVSEGFCEAQGWRAVTVAALACFNSAEDEGLLRIYGCTPQNSWELNRSGWQRPAREICRLLVERKAEVSTLNRKGQSALHLAGRAGFQEVLSWLSARAGKQIVELRDHHGNTARMYGQQALAAAALVPYWEAVTQLHNMYSKWTDTFTQFQAFAEVSRLAAVSKGDGKKVEGLQLKQRRLKTNFAILSMLASDRLHTGDNQLIEDIRSKWAKTRGAMRIQKEMKLFDLPHMVEWKHFDRHAPNESVYVVFEKPSREQLELLEQSYDPVATVMYWIIWDLADAMRHIDVAPPIQSRMYQELSNGMLGYNNCLKIADVPFPLPFAQLLGLLLASFSVLIPVYVVVFTGGLVGPILCFFLYACLWCLNEVAKELENPFGEDVNDIYLVDFHTNFVDILEDVSKEKQKALLINPTMGLDRDIGEIDAGSDFSTNVGNMEVLQVSWHSFTELRLKSGREQRMAGAQTSEVDAVLKQFLNDFPSVIGFVVINSDGIPTKWHESMPYERAVVYAALMSDFVAHCKKSLRELLSGPAESELANVRIRTKEGTELICVTQTEYIFVVVQNCGSMAACKGSAGCLGNLAPASLGSRTKRALLLAPAKAVHKAAAGDEARRPWHNLPAAHLAVKGRYALLQFHQDDAELATKLPSKGDLVLLAYIVGAMAATSSAGDMQTDLPTVEGGSPQKRRAADQPTSNLSLDAIREAIRGEVQTAIGGVRDDQIVLGKSVRIPGSVTSDEELSSHSLAEGQDLEAEEHRQPASLREWQSLTPAELQESPSRVGGASSFVDLTVPSTDIPVTRSLPSGVSNLESTEVVVPGSTSGPPAALESDEVGQPEQELTPQVSIQEPDTSSPRAPEVERDIAAPSVSGPMADSAQGSPSVDASTIPVPESEDGLYEEPILLTSHVDHVENQVTQKMQQTINLLEDMTGKYTAHGEILKQLQEANREFQLRLGTLEKNGGGAGSTTAGSTVGQPSDGGRQPALVTGGWNPDQDARETRQAAEDILRSVEAPIDLEGMFVPGIRRGYAILPINELPGESTEARRARVQDVISRVRAANVQHSVCREAPDIPSERLKGVLKVFPPWGGAVKLFSHARLFSVDLRFERGPFLGYCVLSAAERLCNRPQIDPSRSSLFPSWGPACGCYASTGRGELQGSPDSPDLFGAIIAKDLQAALAKAPTQPPDPQGTPLTFGDPTAAIIAEMARRGRAGRQRGEHQPEEYHATGDNTARTVAGWEEGVAASATLHFPKQEEEDPSQAQPLPAQITAADLAFRFGYPPGHSRSEGPCRTRHNLMHTRWGGPAPIPADPAHHPEAASSGDPQPAAARATKASSSGETNFADLLNRHNMPRGTYPPTESTQPAADTEPPQPTKAQTYYPYWDPRGSQARPRNSNDPAPRTQPHHNHWGTGQERHPPSGQAATTPQAGAGGVPQAGPGSSNDPVPPAQPANAQPGADTWWQPNDQAASTHHQDSHSAHTHFTQPSPATPYESPTSKQATAGEVAYQQRSRESPYERWNREYQERQAAAANQDWWGSSRGQSQATATEWRPQQWDDSGSNPPRPQTNQQAAAATEPGWKEGTQQRTQHHTGADDTRPTQQWQPATWQHDSGSSHQPGGAAQPHTHHHAGSEAPTADSWQPTSWQDNSGGPQQTQTWDTTQTQQSSSSHMQAGGEPRPLNTDPLWDGRTLRLSARTQGDANPSPAPWVNQVRDGRRIGRHGGSTPQQAPTPGPPPTQQHEHTDLMQRHSSVTAAQQALQAANRRGETQAMALQQQIQLIHDLAEHVGGEPGAAITTLCDVLARQVALLAPTGALPETCKTSRKRALTEPNVLVEALSLTSRFSFSGGASLTSEERAWDMAFLIRVLEMGESQLLEPMPAAVGEHDVQQALQGLRRAREIATELRDRALRGEPWWDLPIDLWEQLRRNTAPAAYHLERRGEAFADEPQTHSRGVRPRLQEAARGSSDPAPHPPLENTAAATSGEGSAMVPAPTTTTAFLLLHEAAQAFRGLIPQLGDGHATIATQLLHAVDHAWRAVSGEATAVHDLTQTLEAGDSQETVPALQGEQEADLGDAADALPAPQVTQHDTETVDAPPHRGEHLDSSLGSDMPGTETEDEAFGLDRRRRTPVTNGGPPPTGWTTLVGITPSQAAPHITASLEEDVRALGRSTQNSETEVNEQAGGHSPNLPPTLPWAEQWHTQMAGGDSADLETFYQSELSAESEGEASVMPTTVDAGFMQRGLTDSLSPS</sequence>
<dbReference type="Proteomes" id="UP000186817">
    <property type="component" value="Unassembled WGS sequence"/>
</dbReference>
<dbReference type="EMBL" id="LSRX01000458">
    <property type="protein sequence ID" value="OLP96669.1"/>
    <property type="molecule type" value="Genomic_DNA"/>
</dbReference>
<keyword evidence="8 10" id="KW-0472">Membrane</keyword>
<feature type="compositionally biased region" description="Low complexity" evidence="9">
    <location>
        <begin position="2534"/>
        <end position="2550"/>
    </location>
</feature>
<keyword evidence="4 10" id="KW-0812">Transmembrane</keyword>
<evidence type="ECO:0000256" key="7">
    <source>
        <dbReference type="ARBA" id="ARBA00023065"/>
    </source>
</evidence>
<dbReference type="Gene3D" id="1.25.40.10">
    <property type="entry name" value="Tetratricopeptide repeat domain"/>
    <property type="match status" value="4"/>
</dbReference>
<dbReference type="SUPFAM" id="SSF103196">
    <property type="entry name" value="Roadblock/LC7 domain"/>
    <property type="match status" value="1"/>
</dbReference>
<evidence type="ECO:0000256" key="2">
    <source>
        <dbReference type="ARBA" id="ARBA00007191"/>
    </source>
</evidence>
<dbReference type="InterPro" id="IPR044669">
    <property type="entry name" value="YneE/VCCN1/2-like"/>
</dbReference>
<feature type="compositionally biased region" description="Basic and acidic residues" evidence="9">
    <location>
        <begin position="2967"/>
        <end position="2983"/>
    </location>
</feature>
<gene>
    <name evidence="12" type="ORF">AK812_SmicGene21062</name>
</gene>
<dbReference type="InterPro" id="IPR029044">
    <property type="entry name" value="Nucleotide-diphossugar_trans"/>
</dbReference>
<keyword evidence="6 10" id="KW-1133">Transmembrane helix</keyword>
<feature type="region of interest" description="Disordered" evidence="9">
    <location>
        <begin position="1843"/>
        <end position="1880"/>
    </location>
</feature>
<keyword evidence="13" id="KW-1185">Reference proteome</keyword>